<comment type="caution">
    <text evidence="2">The sequence shown here is derived from an EMBL/GenBank/DDBJ whole genome shotgun (WGS) entry which is preliminary data.</text>
</comment>
<protein>
    <submittedName>
        <fullName evidence="2">Methyltransferase family protein</fullName>
    </submittedName>
</protein>
<evidence type="ECO:0000259" key="1">
    <source>
        <dbReference type="Pfam" id="PF13649"/>
    </source>
</evidence>
<dbReference type="Proteomes" id="UP000253529">
    <property type="component" value="Unassembled WGS sequence"/>
</dbReference>
<dbReference type="AlphaFoldDB" id="A0A366F7A7"/>
<dbReference type="Pfam" id="PF13649">
    <property type="entry name" value="Methyltransf_25"/>
    <property type="match status" value="1"/>
</dbReference>
<feature type="domain" description="Methyltransferase" evidence="1">
    <location>
        <begin position="95"/>
        <end position="193"/>
    </location>
</feature>
<proteinExistence type="predicted"/>
<dbReference type="GO" id="GO:0032259">
    <property type="term" value="P:methylation"/>
    <property type="evidence" value="ECO:0007669"/>
    <property type="project" value="UniProtKB-KW"/>
</dbReference>
<keyword evidence="3" id="KW-1185">Reference proteome</keyword>
<dbReference type="InterPro" id="IPR041698">
    <property type="entry name" value="Methyltransf_25"/>
</dbReference>
<dbReference type="GO" id="GO:0008168">
    <property type="term" value="F:methyltransferase activity"/>
    <property type="evidence" value="ECO:0007669"/>
    <property type="project" value="UniProtKB-KW"/>
</dbReference>
<reference evidence="2 3" key="1">
    <citation type="submission" date="2018-06" db="EMBL/GenBank/DDBJ databases">
        <title>Genomic Encyclopedia of Type Strains, Phase IV (KMG-IV): sequencing the most valuable type-strain genomes for metagenomic binning, comparative biology and taxonomic classification.</title>
        <authorList>
            <person name="Goeker M."/>
        </authorList>
    </citation>
    <scope>NUCLEOTIDE SEQUENCE [LARGE SCALE GENOMIC DNA]</scope>
    <source>
        <strain evidence="2 3">DSM 24875</strain>
    </source>
</reference>
<sequence>MAVTLDHTDAIVVVDELGDGMRRITVQPKCNKFLPCSNWDTHYSLDMIDLMLETAGLWIVDAIMHEENPLYVPLEIKWEVLSYIDDKDLDGCRLLDFGSGGGSSSIVLSRIAPSATVVGVELREDFVRISRRIAEFYGVSDRVHFHISPSPRQLPPDLGQFDFIFLSAVYEHLLPGERAQLMPLLWSHLKTGGILFLNQTPHRWFPVEHHTTGLPLVNYLPDGLTAVCARTFSKRMEGDETWETLLRKGIRGATHGGVLAELNRDGRKALSLQPKRFGANDHIELWYRYSNTLQPTALRKLAMWGMEALKKATGMTLTPYISLAIRKIA</sequence>
<dbReference type="Gene3D" id="3.40.50.150">
    <property type="entry name" value="Vaccinia Virus protein VP39"/>
    <property type="match status" value="1"/>
</dbReference>
<dbReference type="OrthoDB" id="7260171at2"/>
<organism evidence="2 3">
    <name type="scientific">Roseiarcus fermentans</name>
    <dbReference type="NCBI Taxonomy" id="1473586"/>
    <lineage>
        <taxon>Bacteria</taxon>
        <taxon>Pseudomonadati</taxon>
        <taxon>Pseudomonadota</taxon>
        <taxon>Alphaproteobacteria</taxon>
        <taxon>Hyphomicrobiales</taxon>
        <taxon>Roseiarcaceae</taxon>
        <taxon>Roseiarcus</taxon>
    </lineage>
</organism>
<dbReference type="RefSeq" id="WP_113890358.1">
    <property type="nucleotide sequence ID" value="NZ_QNRK01000018.1"/>
</dbReference>
<keyword evidence="2" id="KW-0808">Transferase</keyword>
<keyword evidence="2" id="KW-0489">Methyltransferase</keyword>
<evidence type="ECO:0000313" key="3">
    <source>
        <dbReference type="Proteomes" id="UP000253529"/>
    </source>
</evidence>
<dbReference type="EMBL" id="QNRK01000018">
    <property type="protein sequence ID" value="RBP10524.1"/>
    <property type="molecule type" value="Genomic_DNA"/>
</dbReference>
<name>A0A366F7A7_9HYPH</name>
<dbReference type="SUPFAM" id="SSF53335">
    <property type="entry name" value="S-adenosyl-L-methionine-dependent methyltransferases"/>
    <property type="match status" value="1"/>
</dbReference>
<evidence type="ECO:0000313" key="2">
    <source>
        <dbReference type="EMBL" id="RBP10524.1"/>
    </source>
</evidence>
<accession>A0A366F7A7</accession>
<dbReference type="CDD" id="cd02440">
    <property type="entry name" value="AdoMet_MTases"/>
    <property type="match status" value="1"/>
</dbReference>
<dbReference type="InterPro" id="IPR029063">
    <property type="entry name" value="SAM-dependent_MTases_sf"/>
</dbReference>
<gene>
    <name evidence="2" type="ORF">DFR50_11810</name>
</gene>